<dbReference type="InterPro" id="IPR006171">
    <property type="entry name" value="TOPRIM_dom"/>
</dbReference>
<dbReference type="EMBL" id="PPEK01000006">
    <property type="protein sequence ID" value="PNV67642.1"/>
    <property type="molecule type" value="Genomic_DNA"/>
</dbReference>
<keyword evidence="4" id="KW-0548">Nucleotidyltransferase</keyword>
<dbReference type="InterPro" id="IPR050219">
    <property type="entry name" value="DnaG_primase"/>
</dbReference>
<evidence type="ECO:0000259" key="7">
    <source>
        <dbReference type="Pfam" id="PF13362"/>
    </source>
</evidence>
<proteinExistence type="predicted"/>
<sequence length="414" mass="44668">MALHGRSCLARGRGGAPLFGEVGCGAGAPQGLRRQTRQALRVQQHAHSGVRPHPDRRTSRGAPVRCIEALHVRRGAVMDGFGEAQLQAVREAMPDYLANVHGVTDLRRNFRCIHPDHEDRHPSMGYDARACRVKCFSCGASGDVFEVAGWDSGAEAFPDKVRAAASGAGIDLGECTSPCRPRRAARKPARRAPRQIEGQDVLPAVQGAFAALYEEPGAVALDWLRRRGFTDEKICRFGWGWVQHPSDIFTTGFERAPMVEAGYICLPFPEGEGWHAVRYATFRPCRNGAKPKEWKPKGAPSPVWREHLLRQSSAPVYIAEGIFDAAALTALLGVPACAMCGAGTGRVLDVAADTPPSERPAYVIATDADDAGRRFSETLQEGFAKIGAACSVMPPYPGGAKDAADVLRAKRVMP</sequence>
<evidence type="ECO:0000256" key="1">
    <source>
        <dbReference type="ARBA" id="ARBA00022478"/>
    </source>
</evidence>
<dbReference type="InterPro" id="IPR036977">
    <property type="entry name" value="DNA_primase_Znf_CHC2"/>
</dbReference>
<keyword evidence="2" id="KW-0639">Primosome</keyword>
<dbReference type="Pfam" id="PF13362">
    <property type="entry name" value="Toprim_3"/>
    <property type="match status" value="1"/>
</dbReference>
<evidence type="ECO:0000256" key="3">
    <source>
        <dbReference type="ARBA" id="ARBA00022679"/>
    </source>
</evidence>
<gene>
    <name evidence="8" type="ORF">C2L71_06230</name>
</gene>
<keyword evidence="6" id="KW-0804">Transcription</keyword>
<dbReference type="GO" id="GO:0003677">
    <property type="term" value="F:DNA binding"/>
    <property type="evidence" value="ECO:0007669"/>
    <property type="project" value="InterPro"/>
</dbReference>
<keyword evidence="5" id="KW-0235">DNA replication</keyword>
<keyword evidence="9" id="KW-1185">Reference proteome</keyword>
<organism evidence="8 9">
    <name type="scientific">Enteroscipio rubneri</name>
    <dbReference type="NCBI Taxonomy" id="2070686"/>
    <lineage>
        <taxon>Bacteria</taxon>
        <taxon>Bacillati</taxon>
        <taxon>Actinomycetota</taxon>
        <taxon>Coriobacteriia</taxon>
        <taxon>Eggerthellales</taxon>
        <taxon>Eggerthellaceae</taxon>
        <taxon>Enteroscipio</taxon>
    </lineage>
</organism>
<accession>A0A2K2UBN2</accession>
<evidence type="ECO:0000256" key="4">
    <source>
        <dbReference type="ARBA" id="ARBA00022695"/>
    </source>
</evidence>
<name>A0A2K2UBN2_9ACTN</name>
<dbReference type="GO" id="GO:0008270">
    <property type="term" value="F:zinc ion binding"/>
    <property type="evidence" value="ECO:0007669"/>
    <property type="project" value="InterPro"/>
</dbReference>
<dbReference type="Proteomes" id="UP000236197">
    <property type="component" value="Unassembled WGS sequence"/>
</dbReference>
<dbReference type="GO" id="GO:0000428">
    <property type="term" value="C:DNA-directed RNA polymerase complex"/>
    <property type="evidence" value="ECO:0007669"/>
    <property type="project" value="UniProtKB-KW"/>
</dbReference>
<protein>
    <recommendedName>
        <fullName evidence="7">Toprim domain-containing protein</fullName>
    </recommendedName>
</protein>
<dbReference type="GO" id="GO:0005737">
    <property type="term" value="C:cytoplasm"/>
    <property type="evidence" value="ECO:0007669"/>
    <property type="project" value="TreeGrafter"/>
</dbReference>
<dbReference type="GO" id="GO:0016779">
    <property type="term" value="F:nucleotidyltransferase activity"/>
    <property type="evidence" value="ECO:0007669"/>
    <property type="project" value="UniProtKB-KW"/>
</dbReference>
<dbReference type="GO" id="GO:0006269">
    <property type="term" value="P:DNA replication, synthesis of primer"/>
    <property type="evidence" value="ECO:0007669"/>
    <property type="project" value="UniProtKB-KW"/>
</dbReference>
<comment type="caution">
    <text evidence="8">The sequence shown here is derived from an EMBL/GenBank/DDBJ whole genome shotgun (WGS) entry which is preliminary data.</text>
</comment>
<dbReference type="CDD" id="cd01029">
    <property type="entry name" value="TOPRIM_primases"/>
    <property type="match status" value="1"/>
</dbReference>
<keyword evidence="1" id="KW-0240">DNA-directed RNA polymerase</keyword>
<evidence type="ECO:0000256" key="5">
    <source>
        <dbReference type="ARBA" id="ARBA00022705"/>
    </source>
</evidence>
<dbReference type="Gene3D" id="3.90.580.10">
    <property type="entry name" value="Zinc finger, CHC2-type domain"/>
    <property type="match status" value="1"/>
</dbReference>
<feature type="domain" description="Toprim" evidence="7">
    <location>
        <begin position="316"/>
        <end position="410"/>
    </location>
</feature>
<evidence type="ECO:0000256" key="6">
    <source>
        <dbReference type="ARBA" id="ARBA00023163"/>
    </source>
</evidence>
<dbReference type="InterPro" id="IPR034154">
    <property type="entry name" value="TOPRIM_DnaG/twinkle"/>
</dbReference>
<dbReference type="SUPFAM" id="SSF56731">
    <property type="entry name" value="DNA primase core"/>
    <property type="match status" value="1"/>
</dbReference>
<dbReference type="AlphaFoldDB" id="A0A2K2UBN2"/>
<dbReference type="Gene3D" id="3.40.1360.10">
    <property type="match status" value="1"/>
</dbReference>
<dbReference type="PANTHER" id="PTHR30313">
    <property type="entry name" value="DNA PRIMASE"/>
    <property type="match status" value="1"/>
</dbReference>
<dbReference type="GO" id="GO:1990077">
    <property type="term" value="C:primosome complex"/>
    <property type="evidence" value="ECO:0007669"/>
    <property type="project" value="UniProtKB-KW"/>
</dbReference>
<evidence type="ECO:0000313" key="9">
    <source>
        <dbReference type="Proteomes" id="UP000236197"/>
    </source>
</evidence>
<dbReference type="SUPFAM" id="SSF57783">
    <property type="entry name" value="Zinc beta-ribbon"/>
    <property type="match status" value="1"/>
</dbReference>
<keyword evidence="3" id="KW-0808">Transferase</keyword>
<reference evidence="9" key="1">
    <citation type="submission" date="2018-01" db="EMBL/GenBank/DDBJ databases">
        <title>Rubneribacter badeniensis gen. nov., sp. nov., and Colonibacter rubneri, gen. nov., sp. nov., WGS of new members of the Eggerthellaceae.</title>
        <authorList>
            <person name="Danylec N."/>
            <person name="Stoll D.A."/>
            <person name="Doetsch A."/>
            <person name="Kulling S.E."/>
            <person name="Huch M."/>
        </authorList>
    </citation>
    <scope>NUCLEOTIDE SEQUENCE [LARGE SCALE GENOMIC DNA]</scope>
    <source>
        <strain evidence="9">ResAG-96</strain>
    </source>
</reference>
<evidence type="ECO:0000256" key="2">
    <source>
        <dbReference type="ARBA" id="ARBA00022515"/>
    </source>
</evidence>
<evidence type="ECO:0000313" key="8">
    <source>
        <dbReference type="EMBL" id="PNV67642.1"/>
    </source>
</evidence>
<dbReference type="PANTHER" id="PTHR30313:SF2">
    <property type="entry name" value="DNA PRIMASE"/>
    <property type="match status" value="1"/>
</dbReference>